<comment type="cofactor">
    <cofactor evidence="1">
        <name>pyridoxal 5'-phosphate</name>
        <dbReference type="ChEBI" id="CHEBI:597326"/>
    </cofactor>
</comment>
<dbReference type="InterPro" id="IPR015422">
    <property type="entry name" value="PyrdxlP-dep_Trfase_small"/>
</dbReference>
<dbReference type="GO" id="GO:0031071">
    <property type="term" value="F:cysteine desulfurase activity"/>
    <property type="evidence" value="ECO:0007669"/>
    <property type="project" value="UniProtKB-ARBA"/>
</dbReference>
<keyword evidence="4" id="KW-0663">Pyridoxal phosphate</keyword>
<evidence type="ECO:0000313" key="8">
    <source>
        <dbReference type="EMBL" id="WNQ13482.1"/>
    </source>
</evidence>
<dbReference type="KEGG" id="paun:MJA45_10820"/>
<dbReference type="SUPFAM" id="SSF53383">
    <property type="entry name" value="PLP-dependent transferases"/>
    <property type="match status" value="1"/>
</dbReference>
<dbReference type="FunFam" id="3.40.640.10:FF:000084">
    <property type="entry name" value="IscS-like cysteine desulfurase"/>
    <property type="match status" value="1"/>
</dbReference>
<dbReference type="GO" id="GO:0051536">
    <property type="term" value="F:iron-sulfur cluster binding"/>
    <property type="evidence" value="ECO:0007669"/>
    <property type="project" value="UniProtKB-KW"/>
</dbReference>
<gene>
    <name evidence="8" type="ORF">MJA45_10820</name>
</gene>
<dbReference type="PANTHER" id="PTHR11601">
    <property type="entry name" value="CYSTEINE DESULFURYLASE FAMILY MEMBER"/>
    <property type="match status" value="1"/>
</dbReference>
<accession>A0AA96RGW6</accession>
<dbReference type="InterPro" id="IPR016454">
    <property type="entry name" value="Cysteine_dSase"/>
</dbReference>
<dbReference type="InterPro" id="IPR000192">
    <property type="entry name" value="Aminotrans_V_dom"/>
</dbReference>
<evidence type="ECO:0000256" key="1">
    <source>
        <dbReference type="ARBA" id="ARBA00001933"/>
    </source>
</evidence>
<keyword evidence="5" id="KW-0408">Iron</keyword>
<evidence type="ECO:0000256" key="6">
    <source>
        <dbReference type="ARBA" id="ARBA00023014"/>
    </source>
</evidence>
<name>A0AA96RGW6_9BACL</name>
<dbReference type="InterPro" id="IPR015421">
    <property type="entry name" value="PyrdxlP-dep_Trfase_major"/>
</dbReference>
<dbReference type="RefSeq" id="WP_315607263.1">
    <property type="nucleotide sequence ID" value="NZ_CP130318.1"/>
</dbReference>
<sequence>MLYLDYCATTPLHEEVANTIADVMRKHYGNPSSLHHLGLEAERLVTKAREVIAEALHCRPGEIVFTSGGTESNNLAVKGAALQYRERGKHLITSGIEHASVYESFKQLESLGFEVTYLRADETGTIRAEDIRQALREDTILVSLMHVNNETGRIQPTAQIGKMLRDHPRVLFHVDAVQSIGKLDMSPQGLGADLLSVSAHKIHGPKGAGVLYVRDGVHLTPIVTGGGQESGRRSGTENVPLVVGMAKAVRLATEHQPMNTAKLYKLRERMVKGLEAIPGIRLTGSRYPGDMAPHVIHLTLDGLRAEVAVHAMEERGFLISTRSACASGEISPSRVLLAMGMDPERASSGLRISYPADLKPEDADRFVRSLAETTKRLARA</sequence>
<protein>
    <submittedName>
        <fullName evidence="8">Cysteine desulfurase family protein</fullName>
    </submittedName>
</protein>
<evidence type="ECO:0000256" key="3">
    <source>
        <dbReference type="ARBA" id="ARBA00022723"/>
    </source>
</evidence>
<dbReference type="Proteomes" id="UP001305702">
    <property type="component" value="Chromosome"/>
</dbReference>
<dbReference type="NCBIfam" id="NF002806">
    <property type="entry name" value="PRK02948.1"/>
    <property type="match status" value="1"/>
</dbReference>
<keyword evidence="3" id="KW-0479">Metal-binding</keyword>
<evidence type="ECO:0000256" key="5">
    <source>
        <dbReference type="ARBA" id="ARBA00023004"/>
    </source>
</evidence>
<dbReference type="Gene3D" id="3.90.1150.10">
    <property type="entry name" value="Aspartate Aminotransferase, domain 1"/>
    <property type="match status" value="1"/>
</dbReference>
<dbReference type="AlphaFoldDB" id="A0AA96RGW6"/>
<evidence type="ECO:0000259" key="7">
    <source>
        <dbReference type="Pfam" id="PF00266"/>
    </source>
</evidence>
<dbReference type="GO" id="GO:0046872">
    <property type="term" value="F:metal ion binding"/>
    <property type="evidence" value="ECO:0007669"/>
    <property type="project" value="UniProtKB-KW"/>
</dbReference>
<evidence type="ECO:0000256" key="2">
    <source>
        <dbReference type="ARBA" id="ARBA00006490"/>
    </source>
</evidence>
<keyword evidence="6" id="KW-0411">Iron-sulfur</keyword>
<dbReference type="InterPro" id="IPR015424">
    <property type="entry name" value="PyrdxlP-dep_Trfase"/>
</dbReference>
<reference evidence="8 9" key="1">
    <citation type="submission" date="2022-02" db="EMBL/GenBank/DDBJ databases">
        <title>Paenibacillus sp. MBLB1776 Whole Genome Shotgun Sequencing.</title>
        <authorList>
            <person name="Hwang C.Y."/>
            <person name="Cho E.-S."/>
            <person name="Seo M.-J."/>
        </authorList>
    </citation>
    <scope>NUCLEOTIDE SEQUENCE [LARGE SCALE GENOMIC DNA]</scope>
    <source>
        <strain evidence="8 9">MBLB1776</strain>
    </source>
</reference>
<feature type="domain" description="Aminotransferase class V" evidence="7">
    <location>
        <begin position="3"/>
        <end position="366"/>
    </location>
</feature>
<dbReference type="EMBL" id="CP130318">
    <property type="protein sequence ID" value="WNQ13482.1"/>
    <property type="molecule type" value="Genomic_DNA"/>
</dbReference>
<dbReference type="Pfam" id="PF00266">
    <property type="entry name" value="Aminotran_5"/>
    <property type="match status" value="1"/>
</dbReference>
<comment type="similarity">
    <text evidence="2">Belongs to the class-V pyridoxal-phosphate-dependent aminotransferase family. NifS/IscS subfamily.</text>
</comment>
<dbReference type="Gene3D" id="3.40.640.10">
    <property type="entry name" value="Type I PLP-dependent aspartate aminotransferase-like (Major domain)"/>
    <property type="match status" value="1"/>
</dbReference>
<dbReference type="PANTHER" id="PTHR11601:SF50">
    <property type="entry name" value="CYSTEINE DESULFURASE ISCS 2-RELATED"/>
    <property type="match status" value="1"/>
</dbReference>
<proteinExistence type="inferred from homology"/>
<organism evidence="8 9">
    <name type="scientific">Paenibacillus aurantius</name>
    <dbReference type="NCBI Taxonomy" id="2918900"/>
    <lineage>
        <taxon>Bacteria</taxon>
        <taxon>Bacillati</taxon>
        <taxon>Bacillota</taxon>
        <taxon>Bacilli</taxon>
        <taxon>Bacillales</taxon>
        <taxon>Paenibacillaceae</taxon>
        <taxon>Paenibacillus</taxon>
    </lineage>
</organism>
<keyword evidence="9" id="KW-1185">Reference proteome</keyword>
<dbReference type="Gene3D" id="1.10.260.50">
    <property type="match status" value="1"/>
</dbReference>
<dbReference type="PIRSF" id="PIRSF005572">
    <property type="entry name" value="NifS"/>
    <property type="match status" value="1"/>
</dbReference>
<evidence type="ECO:0000256" key="4">
    <source>
        <dbReference type="ARBA" id="ARBA00022898"/>
    </source>
</evidence>
<evidence type="ECO:0000313" key="9">
    <source>
        <dbReference type="Proteomes" id="UP001305702"/>
    </source>
</evidence>